<dbReference type="GO" id="GO:0016020">
    <property type="term" value="C:membrane"/>
    <property type="evidence" value="ECO:0007669"/>
    <property type="project" value="UniProtKB-SubCell"/>
</dbReference>
<feature type="transmembrane region" description="Helical" evidence="5">
    <location>
        <begin position="228"/>
        <end position="248"/>
    </location>
</feature>
<feature type="transmembrane region" description="Helical" evidence="5">
    <location>
        <begin position="66"/>
        <end position="84"/>
    </location>
</feature>
<evidence type="ECO:0000256" key="2">
    <source>
        <dbReference type="ARBA" id="ARBA00022692"/>
    </source>
</evidence>
<keyword evidence="4 5" id="KW-0472">Membrane</keyword>
<gene>
    <name evidence="6" type="ORF">CEP52_016337</name>
</gene>
<evidence type="ECO:0000256" key="3">
    <source>
        <dbReference type="ARBA" id="ARBA00022989"/>
    </source>
</evidence>
<dbReference type="STRING" id="1325735.A0A428S579"/>
<comment type="subcellular location">
    <subcellularLocation>
        <location evidence="1">Membrane</location>
        <topology evidence="1">Multi-pass membrane protein</topology>
    </subcellularLocation>
</comment>
<evidence type="ECO:0000256" key="5">
    <source>
        <dbReference type="SAM" id="Phobius"/>
    </source>
</evidence>
<keyword evidence="3 5" id="KW-1133">Transmembrane helix</keyword>
<keyword evidence="7" id="KW-1185">Reference proteome</keyword>
<dbReference type="InterPro" id="IPR005178">
    <property type="entry name" value="Ostalpha/TMEM184C"/>
</dbReference>
<dbReference type="Proteomes" id="UP000287144">
    <property type="component" value="Unassembled WGS sequence"/>
</dbReference>
<organism evidence="6 7">
    <name type="scientific">Fusarium oligoseptatum</name>
    <dbReference type="NCBI Taxonomy" id="2604345"/>
    <lineage>
        <taxon>Eukaryota</taxon>
        <taxon>Fungi</taxon>
        <taxon>Dikarya</taxon>
        <taxon>Ascomycota</taxon>
        <taxon>Pezizomycotina</taxon>
        <taxon>Sordariomycetes</taxon>
        <taxon>Hypocreomycetidae</taxon>
        <taxon>Hypocreales</taxon>
        <taxon>Nectriaceae</taxon>
        <taxon>Fusarium</taxon>
        <taxon>Fusarium solani species complex</taxon>
    </lineage>
</organism>
<reference evidence="6 7" key="1">
    <citation type="submission" date="2017-06" db="EMBL/GenBank/DDBJ databases">
        <title>Comparative genomic analysis of Ambrosia Fusariam Clade fungi.</title>
        <authorList>
            <person name="Stajich J.E."/>
            <person name="Carrillo J."/>
            <person name="Kijimoto T."/>
            <person name="Eskalen A."/>
            <person name="O'Donnell K."/>
            <person name="Kasson M."/>
        </authorList>
    </citation>
    <scope>NUCLEOTIDE SEQUENCE [LARGE SCALE GENOMIC DNA]</scope>
    <source>
        <strain evidence="6 7">NRRL62579</strain>
    </source>
</reference>
<keyword evidence="2 5" id="KW-0812">Transmembrane</keyword>
<evidence type="ECO:0000256" key="1">
    <source>
        <dbReference type="ARBA" id="ARBA00004141"/>
    </source>
</evidence>
<dbReference type="EMBL" id="NKCK01000338">
    <property type="protein sequence ID" value="RSL84833.1"/>
    <property type="molecule type" value="Genomic_DNA"/>
</dbReference>
<dbReference type="SMART" id="SM01417">
    <property type="entry name" value="Solute_trans_a"/>
    <property type="match status" value="1"/>
</dbReference>
<protein>
    <submittedName>
        <fullName evidence="6">Uncharacterized protein</fullName>
    </submittedName>
</protein>
<feature type="transmembrane region" description="Helical" evidence="5">
    <location>
        <begin position="96"/>
        <end position="115"/>
    </location>
</feature>
<proteinExistence type="predicted"/>
<comment type="caution">
    <text evidence="6">The sequence shown here is derived from an EMBL/GenBank/DDBJ whole genome shotgun (WGS) entry which is preliminary data.</text>
</comment>
<dbReference type="AlphaFoldDB" id="A0A428S579"/>
<feature type="transmembrane region" description="Helical" evidence="5">
    <location>
        <begin position="24"/>
        <end position="46"/>
    </location>
</feature>
<name>A0A428S579_9HYPO</name>
<dbReference type="PANTHER" id="PTHR23423">
    <property type="entry name" value="ORGANIC SOLUTE TRANSPORTER-RELATED"/>
    <property type="match status" value="1"/>
</dbReference>
<dbReference type="Pfam" id="PF03619">
    <property type="entry name" value="Solute_trans_a"/>
    <property type="match status" value="1"/>
</dbReference>
<accession>A0A428S579</accession>
<evidence type="ECO:0000256" key="4">
    <source>
        <dbReference type="ARBA" id="ARBA00023136"/>
    </source>
</evidence>
<evidence type="ECO:0000313" key="6">
    <source>
        <dbReference type="EMBL" id="RSL84833.1"/>
    </source>
</evidence>
<evidence type="ECO:0000313" key="7">
    <source>
        <dbReference type="Proteomes" id="UP000287144"/>
    </source>
</evidence>
<sequence length="340" mass="38646">MAKCKDHPLDVDVDEERLGFGVRVYGLLIGLAVVSCAIACLVSAYLIYKHVHNYTKPSQQRQVIRILLMVPVYSVACVFSIIFYRQHVYIAAVYEFYESLVIAAFFLFLCQILHVDLVKLRADFAGIQPKPWIYPIRAVVFCCGNRKKGTLDGLKWFNIISVGVLQFCVIKFLGALVKCITEAAGVYCKESNSPSHARVWFIFSQLTKPGGPAQPTAYISYPSWSVGIPNALLCIEMAFAAIFHLYAFPYQPYREHVEPSSDEIVTTSEREGQFEDRLQDMSTQTLTSSFRSDDDGWSYETHQSAWGVMKEALGFRDILDGIGKAMYWFFVSRRQQVRRS</sequence>